<organism evidence="1 2">
    <name type="scientific">Fontibacter flavus</name>
    <dbReference type="NCBI Taxonomy" id="654838"/>
    <lineage>
        <taxon>Bacteria</taxon>
        <taxon>Pseudomonadati</taxon>
        <taxon>Bacteroidota</taxon>
        <taxon>Cytophagia</taxon>
        <taxon>Cytophagales</taxon>
        <taxon>Cyclobacteriaceae</taxon>
        <taxon>Fontibacter</taxon>
    </lineage>
</organism>
<dbReference type="EMBL" id="JBHLWI010000028">
    <property type="protein sequence ID" value="MFC0263125.1"/>
    <property type="molecule type" value="Genomic_DNA"/>
</dbReference>
<dbReference type="PROSITE" id="PS51257">
    <property type="entry name" value="PROKAR_LIPOPROTEIN"/>
    <property type="match status" value="1"/>
</dbReference>
<gene>
    <name evidence="1" type="ORF">ACFFIP_10565</name>
</gene>
<proteinExistence type="predicted"/>
<keyword evidence="2" id="KW-1185">Reference proteome</keyword>
<dbReference type="Proteomes" id="UP001589797">
    <property type="component" value="Unassembled WGS sequence"/>
</dbReference>
<evidence type="ECO:0000313" key="2">
    <source>
        <dbReference type="Proteomes" id="UP001589797"/>
    </source>
</evidence>
<evidence type="ECO:0000313" key="1">
    <source>
        <dbReference type="EMBL" id="MFC0263125.1"/>
    </source>
</evidence>
<dbReference type="Pfam" id="PF17170">
    <property type="entry name" value="DUF5128"/>
    <property type="match status" value="1"/>
</dbReference>
<reference evidence="1 2" key="1">
    <citation type="submission" date="2024-09" db="EMBL/GenBank/DDBJ databases">
        <authorList>
            <person name="Sun Q."/>
            <person name="Mori K."/>
        </authorList>
    </citation>
    <scope>NUCLEOTIDE SEQUENCE [LARGE SCALE GENOMIC DNA]</scope>
    <source>
        <strain evidence="1 2">CCM 7650</strain>
    </source>
</reference>
<accession>A0ABV6FTC4</accession>
<protein>
    <submittedName>
        <fullName evidence="1">6-bladed beta-propeller</fullName>
    </submittedName>
</protein>
<comment type="caution">
    <text evidence="1">The sequence shown here is derived from an EMBL/GenBank/DDBJ whole genome shotgun (WGS) entry which is preliminary data.</text>
</comment>
<dbReference type="RefSeq" id="WP_382387592.1">
    <property type="nucleotide sequence ID" value="NZ_JBHLWI010000028.1"/>
</dbReference>
<sequence>MIYRVFFAVLFLIAISCKEVNFNNDFSLEEFRVKDEDVFLYDFSKELELIPLLYSGQESLVGIVDKLEVKDGRFFILSSTPSSQKSLLIFGQKGEFVGRIDKDSFGDLHGNSLKDFLVLEDSRILIWDNNNTILIINEDFRLIGSRQMPFRIDRVSYNKGQILCYLNKQALNFQDEEYFYDLVILDEKLNVLNRFLPFELNQGETRYHVKLSPNIHPFKNGFLFTEFLNDTVYYVDSNETRIHRIIDFGEKRFIKSNFPNAVVQPLSPILTEKFKWGIYNPLENDEFFFIGYYENDVPKNLIYEKRKNKLYKLNPIKSINEENIVPAPIQYSDEYFYGVLTEAGISFVDKEKIKSYSDKSIVKRADDYIINNGNPIIFKYKL</sequence>
<name>A0ABV6FTC4_9BACT</name>